<accession>A0A4R0R245</accession>
<evidence type="ECO:0000313" key="3">
    <source>
        <dbReference type="Proteomes" id="UP000292702"/>
    </source>
</evidence>
<dbReference type="AlphaFoldDB" id="A0A4R0R245"/>
<comment type="caution">
    <text evidence="2">The sequence shown here is derived from an EMBL/GenBank/DDBJ whole genome shotgun (WGS) entry which is preliminary data.</text>
</comment>
<dbReference type="EMBL" id="RWJN01000694">
    <property type="protein sequence ID" value="TCD59946.1"/>
    <property type="molecule type" value="Genomic_DNA"/>
</dbReference>
<feature type="region of interest" description="Disordered" evidence="1">
    <location>
        <begin position="83"/>
        <end position="106"/>
    </location>
</feature>
<organism evidence="2 3">
    <name type="scientific">Steccherinum ochraceum</name>
    <dbReference type="NCBI Taxonomy" id="92696"/>
    <lineage>
        <taxon>Eukaryota</taxon>
        <taxon>Fungi</taxon>
        <taxon>Dikarya</taxon>
        <taxon>Basidiomycota</taxon>
        <taxon>Agaricomycotina</taxon>
        <taxon>Agaricomycetes</taxon>
        <taxon>Polyporales</taxon>
        <taxon>Steccherinaceae</taxon>
        <taxon>Steccherinum</taxon>
    </lineage>
</organism>
<gene>
    <name evidence="2" type="ORF">EIP91_011020</name>
</gene>
<dbReference type="Proteomes" id="UP000292702">
    <property type="component" value="Unassembled WGS sequence"/>
</dbReference>
<proteinExistence type="predicted"/>
<evidence type="ECO:0000256" key="1">
    <source>
        <dbReference type="SAM" id="MobiDB-lite"/>
    </source>
</evidence>
<feature type="compositionally biased region" description="Polar residues" evidence="1">
    <location>
        <begin position="83"/>
        <end position="94"/>
    </location>
</feature>
<keyword evidence="3" id="KW-1185">Reference proteome</keyword>
<reference evidence="2 3" key="1">
    <citation type="submission" date="2018-11" db="EMBL/GenBank/DDBJ databases">
        <title>Genome assembly of Steccherinum ochraceum LE-BIN_3174, the white-rot fungus of the Steccherinaceae family (The Residual Polyporoid clade, Polyporales, Basidiomycota).</title>
        <authorList>
            <person name="Fedorova T.V."/>
            <person name="Glazunova O.A."/>
            <person name="Landesman E.O."/>
            <person name="Moiseenko K.V."/>
            <person name="Psurtseva N.V."/>
            <person name="Savinova O.S."/>
            <person name="Shakhova N.V."/>
            <person name="Tyazhelova T.V."/>
            <person name="Vasina D.V."/>
        </authorList>
    </citation>
    <scope>NUCLEOTIDE SEQUENCE [LARGE SCALE GENOMIC DNA]</scope>
    <source>
        <strain evidence="2 3">LE-BIN_3174</strain>
    </source>
</reference>
<protein>
    <submittedName>
        <fullName evidence="2">Uncharacterized protein</fullName>
    </submittedName>
</protein>
<name>A0A4R0R245_9APHY</name>
<evidence type="ECO:0000313" key="2">
    <source>
        <dbReference type="EMBL" id="TCD59946.1"/>
    </source>
</evidence>
<sequence length="131" mass="13738">MSDPPTNSNSESTVPPGVHATIYAESSIAGFTVPDIDIDIETARQNVTGSDELREAGAAPSINTTPAVKTVIRPAYVSLYNDTASDHSGTTNIVGSDIPAKSTTSNAEIKRAVNTVESSRRRTQNFGTASQ</sequence>